<dbReference type="GO" id="GO:0004016">
    <property type="term" value="F:adenylate cyclase activity"/>
    <property type="evidence" value="ECO:0007669"/>
    <property type="project" value="UniProtKB-ARBA"/>
</dbReference>
<dbReference type="CDD" id="cd07302">
    <property type="entry name" value="CHD"/>
    <property type="match status" value="1"/>
</dbReference>
<dbReference type="EC" id="2.7.11.1" evidence="10"/>
<keyword evidence="3" id="KW-0547">Nucleotide-binding</keyword>
<dbReference type="PANTHER" id="PTHR43289:SF6">
    <property type="entry name" value="SERINE_THREONINE-PROTEIN KINASE NEKL-3"/>
    <property type="match status" value="1"/>
</dbReference>
<dbReference type="CDD" id="cd14014">
    <property type="entry name" value="STKc_PknB_like"/>
    <property type="match status" value="1"/>
</dbReference>
<feature type="domain" description="Response regulatory" evidence="8">
    <location>
        <begin position="287"/>
        <end position="406"/>
    </location>
</feature>
<dbReference type="InterPro" id="IPR000719">
    <property type="entry name" value="Prot_kinase_dom"/>
</dbReference>
<evidence type="ECO:0000259" key="9">
    <source>
        <dbReference type="PROSITE" id="PS50125"/>
    </source>
</evidence>
<sequence length="641" mass="69188">MAEGEGRTCGKYLLDREIARGGMGAIWVARDPQLQRRVALKRLHSNQPDAAGRLEREATVVARLQHPNIVQIFDFGEDEGSPFIVMELLEGEDLAARLDRAGPLPPSTVASLLVQLARGIGAAHAAGVVHLDLKPANIFLAKNGTLEETAKVLDFGIASIAPECAERRNAGGLGQLVGTPWYMSPEQVRCRPVDHRSDLWSLGVIAYQALTGHVPFMAQSLGDLVFRICAEHAAPPSTHLAGLGPAVDRFFERALSKDPRDRFQSAPEMAAAFVEIIEAEGSGRRATILFVDDEPDMAVLIEQCFQEQIERGEYKFLFAGNGEDALSRMRDHPEIDVVLSDIRMPRMDGLTFLSRAAGLSPTTKVVIVSAYGDMSNIRKAMNLGAFDFLLKPIDLQDLEVTVDKAVRHVEDVRRTLRSVRENGILRMFVHRAVVDRIMPMVLGMGISSGETVDATVCFLGVCGSLDGITDRPAGEVVRALNTRLELIAREIAAQNGIMDKFVGDTAIAIFLGERHVERALASVVSLRGVLGDRLAVGMETGTVVSGAVGSPAHFRLDHAVLGHAPVIASRIRATARPGEILVGESLRARIESSGGFVCTFAGRAALSELNTEVSMFTVQPADPGDGPVWSTPTVEILGAEL</sequence>
<organism evidence="10 11">
    <name type="scientific">Sorangium cellulosum</name>
    <name type="common">Polyangium cellulosum</name>
    <dbReference type="NCBI Taxonomy" id="56"/>
    <lineage>
        <taxon>Bacteria</taxon>
        <taxon>Pseudomonadati</taxon>
        <taxon>Myxococcota</taxon>
        <taxon>Polyangia</taxon>
        <taxon>Polyangiales</taxon>
        <taxon>Polyangiaceae</taxon>
        <taxon>Sorangium</taxon>
    </lineage>
</organism>
<dbReference type="GO" id="GO:0004674">
    <property type="term" value="F:protein serine/threonine kinase activity"/>
    <property type="evidence" value="ECO:0007669"/>
    <property type="project" value="UniProtKB-EC"/>
</dbReference>
<dbReference type="GO" id="GO:0000160">
    <property type="term" value="P:phosphorelay signal transduction system"/>
    <property type="evidence" value="ECO:0007669"/>
    <property type="project" value="InterPro"/>
</dbReference>
<evidence type="ECO:0000256" key="4">
    <source>
        <dbReference type="ARBA" id="ARBA00022777"/>
    </source>
</evidence>
<dbReference type="InterPro" id="IPR011006">
    <property type="entry name" value="CheY-like_superfamily"/>
</dbReference>
<dbReference type="Pfam" id="PF00072">
    <property type="entry name" value="Response_reg"/>
    <property type="match status" value="1"/>
</dbReference>
<accession>A0A2L0ET89</accession>
<keyword evidence="2 10" id="KW-0808">Transferase</keyword>
<evidence type="ECO:0000256" key="6">
    <source>
        <dbReference type="PROSITE-ProRule" id="PRU00169"/>
    </source>
</evidence>
<protein>
    <submittedName>
        <fullName evidence="10">Protein kinase</fullName>
        <ecNumber evidence="10">2.7.11.1</ecNumber>
    </submittedName>
</protein>
<feature type="domain" description="Guanylate cyclase" evidence="9">
    <location>
        <begin position="455"/>
        <end position="572"/>
    </location>
</feature>
<dbReference type="InterPro" id="IPR029787">
    <property type="entry name" value="Nucleotide_cyclase"/>
</dbReference>
<dbReference type="PROSITE" id="PS50011">
    <property type="entry name" value="PROTEIN_KINASE_DOM"/>
    <property type="match status" value="1"/>
</dbReference>
<dbReference type="Gene3D" id="3.40.50.2300">
    <property type="match status" value="1"/>
</dbReference>
<evidence type="ECO:0000259" key="7">
    <source>
        <dbReference type="PROSITE" id="PS50011"/>
    </source>
</evidence>
<evidence type="ECO:0000256" key="2">
    <source>
        <dbReference type="ARBA" id="ARBA00022679"/>
    </source>
</evidence>
<comment type="subcellular location">
    <subcellularLocation>
        <location evidence="1">Membrane</location>
        <topology evidence="1">Single-pass membrane protein</topology>
    </subcellularLocation>
</comment>
<dbReference type="AlphaFoldDB" id="A0A2L0ET89"/>
<proteinExistence type="predicted"/>
<gene>
    <name evidence="10" type="ORF">SOCE26_039610</name>
</gene>
<dbReference type="GO" id="GO:0005524">
    <property type="term" value="F:ATP binding"/>
    <property type="evidence" value="ECO:0007669"/>
    <property type="project" value="UniProtKB-KW"/>
</dbReference>
<evidence type="ECO:0000313" key="10">
    <source>
        <dbReference type="EMBL" id="AUX42528.1"/>
    </source>
</evidence>
<keyword evidence="6" id="KW-0597">Phosphoprotein</keyword>
<dbReference type="GO" id="GO:0009190">
    <property type="term" value="P:cyclic nucleotide biosynthetic process"/>
    <property type="evidence" value="ECO:0007669"/>
    <property type="project" value="InterPro"/>
</dbReference>
<dbReference type="RefSeq" id="WP_159397092.1">
    <property type="nucleotide sequence ID" value="NZ_CP012673.1"/>
</dbReference>
<evidence type="ECO:0000256" key="3">
    <source>
        <dbReference type="ARBA" id="ARBA00022741"/>
    </source>
</evidence>
<evidence type="ECO:0000256" key="5">
    <source>
        <dbReference type="ARBA" id="ARBA00022840"/>
    </source>
</evidence>
<dbReference type="SUPFAM" id="SSF56112">
    <property type="entry name" value="Protein kinase-like (PK-like)"/>
    <property type="match status" value="1"/>
</dbReference>
<feature type="modified residue" description="4-aspartylphosphate" evidence="6">
    <location>
        <position position="341"/>
    </location>
</feature>
<dbReference type="CDD" id="cd17536">
    <property type="entry name" value="REC_YesN-like"/>
    <property type="match status" value="1"/>
</dbReference>
<dbReference type="GO" id="GO:0016020">
    <property type="term" value="C:membrane"/>
    <property type="evidence" value="ECO:0007669"/>
    <property type="project" value="UniProtKB-SubCell"/>
</dbReference>
<feature type="domain" description="Protein kinase" evidence="7">
    <location>
        <begin position="12"/>
        <end position="274"/>
    </location>
</feature>
<dbReference type="PROSITE" id="PS50125">
    <property type="entry name" value="GUANYLATE_CYCLASE_2"/>
    <property type="match status" value="1"/>
</dbReference>
<evidence type="ECO:0000313" key="11">
    <source>
        <dbReference type="Proteomes" id="UP000238348"/>
    </source>
</evidence>
<keyword evidence="5" id="KW-0067">ATP-binding</keyword>
<dbReference type="Pfam" id="PF00211">
    <property type="entry name" value="Guanylate_cyc"/>
    <property type="match status" value="1"/>
</dbReference>
<dbReference type="SUPFAM" id="SSF55073">
    <property type="entry name" value="Nucleotide cyclase"/>
    <property type="match status" value="1"/>
</dbReference>
<dbReference type="PROSITE" id="PS00108">
    <property type="entry name" value="PROTEIN_KINASE_ST"/>
    <property type="match status" value="1"/>
</dbReference>
<dbReference type="PROSITE" id="PS50110">
    <property type="entry name" value="RESPONSE_REGULATORY"/>
    <property type="match status" value="1"/>
</dbReference>
<dbReference type="Pfam" id="PF00069">
    <property type="entry name" value="Pkinase"/>
    <property type="match status" value="1"/>
</dbReference>
<dbReference type="Gene3D" id="3.30.70.1230">
    <property type="entry name" value="Nucleotide cyclase"/>
    <property type="match status" value="1"/>
</dbReference>
<evidence type="ECO:0000256" key="1">
    <source>
        <dbReference type="ARBA" id="ARBA00004167"/>
    </source>
</evidence>
<dbReference type="InterPro" id="IPR001789">
    <property type="entry name" value="Sig_transdc_resp-reg_receiver"/>
</dbReference>
<reference evidence="10 11" key="1">
    <citation type="submission" date="2015-09" db="EMBL/GenBank/DDBJ databases">
        <title>Sorangium comparison.</title>
        <authorList>
            <person name="Zaburannyi N."/>
            <person name="Bunk B."/>
            <person name="Overmann J."/>
            <person name="Mueller R."/>
        </authorList>
    </citation>
    <scope>NUCLEOTIDE SEQUENCE [LARGE SCALE GENOMIC DNA]</scope>
    <source>
        <strain evidence="10 11">So ce26</strain>
    </source>
</reference>
<dbReference type="EMBL" id="CP012673">
    <property type="protein sequence ID" value="AUX42528.1"/>
    <property type="molecule type" value="Genomic_DNA"/>
</dbReference>
<dbReference type="Gene3D" id="1.10.510.10">
    <property type="entry name" value="Transferase(Phosphotransferase) domain 1"/>
    <property type="match status" value="1"/>
</dbReference>
<keyword evidence="4 10" id="KW-0418">Kinase</keyword>
<dbReference type="PANTHER" id="PTHR43289">
    <property type="entry name" value="MITOGEN-ACTIVATED PROTEIN KINASE KINASE KINASE 20-RELATED"/>
    <property type="match status" value="1"/>
</dbReference>
<dbReference type="SMART" id="SM00448">
    <property type="entry name" value="REC"/>
    <property type="match status" value="1"/>
</dbReference>
<dbReference type="SMART" id="SM00220">
    <property type="entry name" value="S_TKc"/>
    <property type="match status" value="1"/>
</dbReference>
<dbReference type="InterPro" id="IPR001054">
    <property type="entry name" value="A/G_cyclase"/>
</dbReference>
<dbReference type="Proteomes" id="UP000238348">
    <property type="component" value="Chromosome"/>
</dbReference>
<dbReference type="OrthoDB" id="9801841at2"/>
<dbReference type="Gene3D" id="3.30.200.20">
    <property type="entry name" value="Phosphorylase Kinase, domain 1"/>
    <property type="match status" value="1"/>
</dbReference>
<evidence type="ECO:0000259" key="8">
    <source>
        <dbReference type="PROSITE" id="PS50110"/>
    </source>
</evidence>
<dbReference type="InterPro" id="IPR011009">
    <property type="entry name" value="Kinase-like_dom_sf"/>
</dbReference>
<name>A0A2L0ET89_SORCE</name>
<dbReference type="InterPro" id="IPR008271">
    <property type="entry name" value="Ser/Thr_kinase_AS"/>
</dbReference>
<dbReference type="SUPFAM" id="SSF52172">
    <property type="entry name" value="CheY-like"/>
    <property type="match status" value="1"/>
</dbReference>